<dbReference type="GO" id="GO:0030246">
    <property type="term" value="F:carbohydrate binding"/>
    <property type="evidence" value="ECO:0007669"/>
    <property type="project" value="InterPro"/>
</dbReference>
<evidence type="ECO:0000313" key="2">
    <source>
        <dbReference type="Proteomes" id="UP000632659"/>
    </source>
</evidence>
<dbReference type="InterPro" id="IPR011013">
    <property type="entry name" value="Gal_mutarotase_sf_dom"/>
</dbReference>
<dbReference type="AlphaFoldDB" id="A0A8J6TPB0"/>
<dbReference type="Proteomes" id="UP000632659">
    <property type="component" value="Unassembled WGS sequence"/>
</dbReference>
<keyword evidence="2" id="KW-1185">Reference proteome</keyword>
<accession>A0A8J6TPB0</accession>
<sequence>MVESYLGHDSQIYGVEEHRLVGGTGDGMRLLQVRNGKGLEFTISADRCSDISRVSFQGANMGFFSPCGYVAPQYYDPVGKGFLKSFTAGFLTTCGLRAAGAACQDEGEDLPMHGTISHKPAQQLNWLVDDEKISISAKMYDAEIFGDKLALERTITCSLEENTIELEDRVRNIGDRESPLMLLYHFNMGYPLLSETAKLHIPSDSMRPRDREAEKGLSAWDEIIPPQPQYQEQCFYHTFEKEGRAGIFNPKISKGLVMSFDPRELDCFTQWKMMGTKDYVMGLEPGNCYPDGRDVVRREGKLKWIHPNEEKCFRICLQFLDHDPFL</sequence>
<dbReference type="InterPro" id="IPR027839">
    <property type="entry name" value="DUF4432"/>
</dbReference>
<dbReference type="Gene3D" id="2.70.98.10">
    <property type="match status" value="1"/>
</dbReference>
<dbReference type="Pfam" id="PF14486">
    <property type="entry name" value="DUF4432"/>
    <property type="match status" value="1"/>
</dbReference>
<dbReference type="EMBL" id="JACRTL010000001">
    <property type="protein sequence ID" value="MBC8609984.1"/>
    <property type="molecule type" value="Genomic_DNA"/>
</dbReference>
<proteinExistence type="predicted"/>
<dbReference type="SUPFAM" id="SSF74650">
    <property type="entry name" value="Galactose mutarotase-like"/>
    <property type="match status" value="1"/>
</dbReference>
<reference evidence="1" key="1">
    <citation type="submission" date="2020-08" db="EMBL/GenBank/DDBJ databases">
        <title>Genome public.</title>
        <authorList>
            <person name="Liu C."/>
            <person name="Sun Q."/>
        </authorList>
    </citation>
    <scope>NUCLEOTIDE SEQUENCE</scope>
    <source>
        <strain evidence="1">NSJ-15</strain>
    </source>
</reference>
<protein>
    <submittedName>
        <fullName evidence="1">Aldose 1-epimerase family protein</fullName>
    </submittedName>
</protein>
<organism evidence="1 2">
    <name type="scientific">Massiliimalia timonensis</name>
    <dbReference type="NCBI Taxonomy" id="1987501"/>
    <lineage>
        <taxon>Bacteria</taxon>
        <taxon>Bacillati</taxon>
        <taxon>Bacillota</taxon>
        <taxon>Clostridia</taxon>
        <taxon>Eubacteriales</taxon>
        <taxon>Oscillospiraceae</taxon>
        <taxon>Massiliimalia</taxon>
    </lineage>
</organism>
<dbReference type="OrthoDB" id="9791280at2"/>
<dbReference type="RefSeq" id="WP_093988403.1">
    <property type="nucleotide sequence ID" value="NZ_FYDD01000003.1"/>
</dbReference>
<dbReference type="GO" id="GO:0005975">
    <property type="term" value="P:carbohydrate metabolic process"/>
    <property type="evidence" value="ECO:0007669"/>
    <property type="project" value="InterPro"/>
</dbReference>
<comment type="caution">
    <text evidence="1">The sequence shown here is derived from an EMBL/GenBank/DDBJ whole genome shotgun (WGS) entry which is preliminary data.</text>
</comment>
<dbReference type="CDD" id="cd09023">
    <property type="entry name" value="Aldose_epim_Ec_c4013"/>
    <property type="match status" value="1"/>
</dbReference>
<dbReference type="GO" id="GO:0003824">
    <property type="term" value="F:catalytic activity"/>
    <property type="evidence" value="ECO:0007669"/>
    <property type="project" value="InterPro"/>
</dbReference>
<gene>
    <name evidence="1" type="ORF">H8702_02465</name>
</gene>
<dbReference type="InterPro" id="IPR014718">
    <property type="entry name" value="GH-type_carb-bd"/>
</dbReference>
<name>A0A8J6TPB0_9FIRM</name>
<evidence type="ECO:0000313" key="1">
    <source>
        <dbReference type="EMBL" id="MBC8609984.1"/>
    </source>
</evidence>